<dbReference type="AlphaFoldDB" id="A0AAD8P9V7"/>
<feature type="chain" id="PRO_5042111356" evidence="1">
    <location>
        <begin position="18"/>
        <end position="72"/>
    </location>
</feature>
<feature type="signal peptide" evidence="1">
    <location>
        <begin position="1"/>
        <end position="17"/>
    </location>
</feature>
<dbReference type="EMBL" id="JAUHHV010000001">
    <property type="protein sequence ID" value="KAK1437582.1"/>
    <property type="molecule type" value="Genomic_DNA"/>
</dbReference>
<keyword evidence="3" id="KW-1185">Reference proteome</keyword>
<comment type="caution">
    <text evidence="2">The sequence shown here is derived from an EMBL/GenBank/DDBJ whole genome shotgun (WGS) entry which is preliminary data.</text>
</comment>
<evidence type="ECO:0000256" key="1">
    <source>
        <dbReference type="SAM" id="SignalP"/>
    </source>
</evidence>
<keyword evidence="1" id="KW-0732">Signal</keyword>
<organism evidence="2 3">
    <name type="scientific">Tagetes erecta</name>
    <name type="common">African marigold</name>
    <dbReference type="NCBI Taxonomy" id="13708"/>
    <lineage>
        <taxon>Eukaryota</taxon>
        <taxon>Viridiplantae</taxon>
        <taxon>Streptophyta</taxon>
        <taxon>Embryophyta</taxon>
        <taxon>Tracheophyta</taxon>
        <taxon>Spermatophyta</taxon>
        <taxon>Magnoliopsida</taxon>
        <taxon>eudicotyledons</taxon>
        <taxon>Gunneridae</taxon>
        <taxon>Pentapetalae</taxon>
        <taxon>asterids</taxon>
        <taxon>campanulids</taxon>
        <taxon>Asterales</taxon>
        <taxon>Asteraceae</taxon>
        <taxon>Asteroideae</taxon>
        <taxon>Heliantheae alliance</taxon>
        <taxon>Tageteae</taxon>
        <taxon>Tagetes</taxon>
    </lineage>
</organism>
<dbReference type="Proteomes" id="UP001229421">
    <property type="component" value="Unassembled WGS sequence"/>
</dbReference>
<proteinExistence type="predicted"/>
<sequence length="72" mass="8303">MMCTSLMGILLWRGFSNLEIALLNVNPIYCHSFLRIHSPSKGLKTLWIDSYRIDSLLTVENLTLDTGYNELR</sequence>
<reference evidence="2" key="1">
    <citation type="journal article" date="2023" name="bioRxiv">
        <title>Improved chromosome-level genome assembly for marigold (Tagetes erecta).</title>
        <authorList>
            <person name="Jiang F."/>
            <person name="Yuan L."/>
            <person name="Wang S."/>
            <person name="Wang H."/>
            <person name="Xu D."/>
            <person name="Wang A."/>
            <person name="Fan W."/>
        </authorList>
    </citation>
    <scope>NUCLEOTIDE SEQUENCE</scope>
    <source>
        <strain evidence="2">WSJ</strain>
        <tissue evidence="2">Leaf</tissue>
    </source>
</reference>
<accession>A0AAD8P9V7</accession>
<name>A0AAD8P9V7_TARER</name>
<gene>
    <name evidence="2" type="ORF">QVD17_03376</name>
</gene>
<protein>
    <submittedName>
        <fullName evidence="2">Uncharacterized protein</fullName>
    </submittedName>
</protein>
<evidence type="ECO:0000313" key="2">
    <source>
        <dbReference type="EMBL" id="KAK1437582.1"/>
    </source>
</evidence>
<evidence type="ECO:0000313" key="3">
    <source>
        <dbReference type="Proteomes" id="UP001229421"/>
    </source>
</evidence>